<name>A0ABV9PCG2_9FLAO</name>
<sequence>MSVNHNRIKVSDLEKNEPGKILKTNEKGELEFTDTSDLKTENYNALDCTVEGKALDARQGKVLKDMIDLKPVDIASDAETQITAAVPEDNKAISRSKLFNWWKWIKSQNQTISGPWNFGNKVTLASGTTSTPPLIIPSGTLTSATVDGAIETNANGIYYTINGLRKNLITEYVVDTQTMNDAYMYLWGNGTIGTREDIVTLFSNKKVFNDFTSNQYAKYKIDVSGILSRMNTMVTDVKFELQMLISNSSTPTTWYTISKFEDTRVNLTSTTSLPQQINLSSDLLIAILYNKTIYISGKSSTATTESFFKTKTQNLATSQTDPKKEDMLISLRIKATTNWSTAITTQEFLTDFGLVKMIKL</sequence>
<organism evidence="1 2">
    <name type="scientific">Flavobacterium branchiicola</name>
    <dbReference type="NCBI Taxonomy" id="1114875"/>
    <lineage>
        <taxon>Bacteria</taxon>
        <taxon>Pseudomonadati</taxon>
        <taxon>Bacteroidota</taxon>
        <taxon>Flavobacteriia</taxon>
        <taxon>Flavobacteriales</taxon>
        <taxon>Flavobacteriaceae</taxon>
        <taxon>Flavobacterium</taxon>
    </lineage>
</organism>
<comment type="caution">
    <text evidence="1">The sequence shown here is derived from an EMBL/GenBank/DDBJ whole genome shotgun (WGS) entry which is preliminary data.</text>
</comment>
<proteinExistence type="predicted"/>
<keyword evidence="2" id="KW-1185">Reference proteome</keyword>
<accession>A0ABV9PCG2</accession>
<gene>
    <name evidence="1" type="ORF">ACFO5S_04710</name>
</gene>
<dbReference type="RefSeq" id="WP_213256260.1">
    <property type="nucleotide sequence ID" value="NZ_JAGYWA010000002.1"/>
</dbReference>
<evidence type="ECO:0000313" key="1">
    <source>
        <dbReference type="EMBL" id="MFC4746730.1"/>
    </source>
</evidence>
<protein>
    <submittedName>
        <fullName evidence="1">Uncharacterized protein</fullName>
    </submittedName>
</protein>
<reference evidence="2" key="1">
    <citation type="journal article" date="2019" name="Int. J. Syst. Evol. Microbiol.">
        <title>The Global Catalogue of Microorganisms (GCM) 10K type strain sequencing project: providing services to taxonomists for standard genome sequencing and annotation.</title>
        <authorList>
            <consortium name="The Broad Institute Genomics Platform"/>
            <consortium name="The Broad Institute Genome Sequencing Center for Infectious Disease"/>
            <person name="Wu L."/>
            <person name="Ma J."/>
        </authorList>
    </citation>
    <scope>NUCLEOTIDE SEQUENCE [LARGE SCALE GENOMIC DNA]</scope>
    <source>
        <strain evidence="2">WYCCWR 13023</strain>
    </source>
</reference>
<evidence type="ECO:0000313" key="2">
    <source>
        <dbReference type="Proteomes" id="UP001595935"/>
    </source>
</evidence>
<dbReference type="Proteomes" id="UP001595935">
    <property type="component" value="Unassembled WGS sequence"/>
</dbReference>
<dbReference type="EMBL" id="JBHSGV010000002">
    <property type="protein sequence ID" value="MFC4746730.1"/>
    <property type="molecule type" value="Genomic_DNA"/>
</dbReference>